<keyword evidence="2" id="KW-0378">Hydrolase</keyword>
<dbReference type="Proteomes" id="UP000886740">
    <property type="component" value="Unassembled WGS sequence"/>
</dbReference>
<dbReference type="EMBL" id="DXEL01000080">
    <property type="protein sequence ID" value="HIX75674.1"/>
    <property type="molecule type" value="Genomic_DNA"/>
</dbReference>
<keyword evidence="1" id="KW-0732">Signal</keyword>
<evidence type="ECO:0000313" key="3">
    <source>
        <dbReference type="Proteomes" id="UP000886740"/>
    </source>
</evidence>
<sequence length="423" mass="48242">MKTLTRLIMGLMALLMIPTFHLTAQVETPTGDFITVEGLVRDKESKKKLEYVNIAVAGTNIGTVTNADGAFSIKIQKAFSNRPVEVSHIGYLNTVIPLSGKDISGYTVYLEPNPTSLDEVIIRGGDARPIVLEAMSKIPTNYPATESLLTGFYRETAQKGRRYITISEAIIDIYKTAYKRVDASSDRVQILKGRKLLSPKVSDTLIVKLLGGPNLSLYVDIVKNPYLLLDPELMPYYAFRLEGSTVLDERPHYVIDFQPQASLPYALYKGKLYIDKKRLSFSRAEFELDMSDRLKATDAILKKKPFGLRFRPIGVTYLVTYSERQGVTWLNYIRNEIRFKCDWKRKLFSTNYTMTSEMVVTDGKMAEERIPYKISFKSNQSLSDKVSDFADEQFWGDYNIIEPTESLENAVHKLKKWHEKDKK</sequence>
<dbReference type="AlphaFoldDB" id="A0A9D2BHQ7"/>
<reference evidence="2" key="1">
    <citation type="journal article" date="2021" name="PeerJ">
        <title>Extensive microbial diversity within the chicken gut microbiome revealed by metagenomics and culture.</title>
        <authorList>
            <person name="Gilroy R."/>
            <person name="Ravi A."/>
            <person name="Getino M."/>
            <person name="Pursley I."/>
            <person name="Horton D.L."/>
            <person name="Alikhan N.F."/>
            <person name="Baker D."/>
            <person name="Gharbi K."/>
            <person name="Hall N."/>
            <person name="Watson M."/>
            <person name="Adriaenssens E.M."/>
            <person name="Foster-Nyarko E."/>
            <person name="Jarju S."/>
            <person name="Secka A."/>
            <person name="Antonio M."/>
            <person name="Oren A."/>
            <person name="Chaudhuri R.R."/>
            <person name="La Ragione R."/>
            <person name="Hildebrand F."/>
            <person name="Pallen M.J."/>
        </authorList>
    </citation>
    <scope>NUCLEOTIDE SEQUENCE</scope>
    <source>
        <strain evidence="2">ChiGjej6B6-14162</strain>
    </source>
</reference>
<accession>A0A9D2BHQ7</accession>
<feature type="chain" id="PRO_5039699866" evidence="1">
    <location>
        <begin position="25"/>
        <end position="423"/>
    </location>
</feature>
<feature type="signal peptide" evidence="1">
    <location>
        <begin position="1"/>
        <end position="24"/>
    </location>
</feature>
<dbReference type="SUPFAM" id="SSF49464">
    <property type="entry name" value="Carboxypeptidase regulatory domain-like"/>
    <property type="match status" value="1"/>
</dbReference>
<gene>
    <name evidence="2" type="ORF">H9977_11685</name>
</gene>
<dbReference type="InterPro" id="IPR008969">
    <property type="entry name" value="CarboxyPept-like_regulatory"/>
</dbReference>
<proteinExistence type="predicted"/>
<comment type="caution">
    <text evidence="2">The sequence shown here is derived from an EMBL/GenBank/DDBJ whole genome shotgun (WGS) entry which is preliminary data.</text>
</comment>
<reference evidence="2" key="2">
    <citation type="submission" date="2021-04" db="EMBL/GenBank/DDBJ databases">
        <authorList>
            <person name="Gilroy R."/>
        </authorList>
    </citation>
    <scope>NUCLEOTIDE SEQUENCE</scope>
    <source>
        <strain evidence="2">ChiGjej6B6-14162</strain>
    </source>
</reference>
<dbReference type="Gene3D" id="2.60.40.1120">
    <property type="entry name" value="Carboxypeptidase-like, regulatory domain"/>
    <property type="match status" value="1"/>
</dbReference>
<keyword evidence="2" id="KW-0121">Carboxypeptidase</keyword>
<name>A0A9D2BHQ7_9BACT</name>
<dbReference type="Pfam" id="PF13715">
    <property type="entry name" value="CarbopepD_reg_2"/>
    <property type="match status" value="1"/>
</dbReference>
<evidence type="ECO:0000256" key="1">
    <source>
        <dbReference type="SAM" id="SignalP"/>
    </source>
</evidence>
<evidence type="ECO:0000313" key="2">
    <source>
        <dbReference type="EMBL" id="HIX75674.1"/>
    </source>
</evidence>
<dbReference type="GO" id="GO:0004180">
    <property type="term" value="F:carboxypeptidase activity"/>
    <property type="evidence" value="ECO:0007669"/>
    <property type="project" value="UniProtKB-KW"/>
</dbReference>
<keyword evidence="2" id="KW-0645">Protease</keyword>
<protein>
    <submittedName>
        <fullName evidence="2">Carboxypeptidase-like regulatory domain-containing protein</fullName>
    </submittedName>
</protein>
<organism evidence="2 3">
    <name type="scientific">Candidatus Parabacteroides intestinipullorum</name>
    <dbReference type="NCBI Taxonomy" id="2838723"/>
    <lineage>
        <taxon>Bacteria</taxon>
        <taxon>Pseudomonadati</taxon>
        <taxon>Bacteroidota</taxon>
        <taxon>Bacteroidia</taxon>
        <taxon>Bacteroidales</taxon>
        <taxon>Tannerellaceae</taxon>
        <taxon>Parabacteroides</taxon>
    </lineage>
</organism>